<evidence type="ECO:0000313" key="2">
    <source>
        <dbReference type="Proteomes" id="UP000257109"/>
    </source>
</evidence>
<evidence type="ECO:0000313" key="1">
    <source>
        <dbReference type="EMBL" id="RDX91654.1"/>
    </source>
</evidence>
<keyword evidence="2" id="KW-1185">Reference proteome</keyword>
<protein>
    <submittedName>
        <fullName evidence="1">Uncharacterized protein</fullName>
    </submittedName>
</protein>
<proteinExistence type="predicted"/>
<dbReference type="AlphaFoldDB" id="A0A371GM96"/>
<name>A0A371GM96_MUCPR</name>
<organism evidence="1 2">
    <name type="scientific">Mucuna pruriens</name>
    <name type="common">Velvet bean</name>
    <name type="synonym">Dolichos pruriens</name>
    <dbReference type="NCBI Taxonomy" id="157652"/>
    <lineage>
        <taxon>Eukaryota</taxon>
        <taxon>Viridiplantae</taxon>
        <taxon>Streptophyta</taxon>
        <taxon>Embryophyta</taxon>
        <taxon>Tracheophyta</taxon>
        <taxon>Spermatophyta</taxon>
        <taxon>Magnoliopsida</taxon>
        <taxon>eudicotyledons</taxon>
        <taxon>Gunneridae</taxon>
        <taxon>Pentapetalae</taxon>
        <taxon>rosids</taxon>
        <taxon>fabids</taxon>
        <taxon>Fabales</taxon>
        <taxon>Fabaceae</taxon>
        <taxon>Papilionoideae</taxon>
        <taxon>50 kb inversion clade</taxon>
        <taxon>NPAAA clade</taxon>
        <taxon>indigoferoid/millettioid clade</taxon>
        <taxon>Phaseoleae</taxon>
        <taxon>Mucuna</taxon>
    </lineage>
</organism>
<dbReference type="Proteomes" id="UP000257109">
    <property type="component" value="Unassembled WGS sequence"/>
</dbReference>
<sequence length="181" mass="20495">MKDGPSSKLSILILGRPFLMIARTKINVHARTLSMEFNDNMVQLNTFEAMKYTTKNHFVFGLDVIDVLVDDYMQLHTSLFAFSDFVDMDDVFDFADLADFEYTSDGGKECSICVKICSKVETIALAPEVCLPKGRPKYSSHYSQQPPVLRKDRKAIGWTLVDLLGINSSICMHRILLEEEA</sequence>
<dbReference type="EMBL" id="QJKJ01005065">
    <property type="protein sequence ID" value="RDX91654.1"/>
    <property type="molecule type" value="Genomic_DNA"/>
</dbReference>
<comment type="caution">
    <text evidence="1">The sequence shown here is derived from an EMBL/GenBank/DDBJ whole genome shotgun (WGS) entry which is preliminary data.</text>
</comment>
<gene>
    <name evidence="1" type="ORF">CR513_26338</name>
</gene>
<reference evidence="1" key="1">
    <citation type="submission" date="2018-05" db="EMBL/GenBank/DDBJ databases">
        <title>Draft genome of Mucuna pruriens seed.</title>
        <authorList>
            <person name="Nnadi N.E."/>
            <person name="Vos R."/>
            <person name="Hasami M.H."/>
            <person name="Devisetty U.K."/>
            <person name="Aguiy J.C."/>
        </authorList>
    </citation>
    <scope>NUCLEOTIDE SEQUENCE [LARGE SCALE GENOMIC DNA]</scope>
    <source>
        <strain evidence="1">JCA_2017</strain>
    </source>
</reference>
<feature type="non-terminal residue" evidence="1">
    <location>
        <position position="1"/>
    </location>
</feature>
<accession>A0A371GM96</accession>